<dbReference type="EMBL" id="SJPK01000003">
    <property type="protein sequence ID" value="TWT73329.1"/>
    <property type="molecule type" value="Genomic_DNA"/>
</dbReference>
<evidence type="ECO:0000313" key="4">
    <source>
        <dbReference type="EMBL" id="TWT73329.1"/>
    </source>
</evidence>
<dbReference type="CDD" id="cd01130">
    <property type="entry name" value="VirB11-like_ATPase"/>
    <property type="match status" value="1"/>
</dbReference>
<dbReference type="InterPro" id="IPR001482">
    <property type="entry name" value="T2SS/T4SS_dom"/>
</dbReference>
<evidence type="ECO:0000259" key="3">
    <source>
        <dbReference type="Pfam" id="PF00437"/>
    </source>
</evidence>
<dbReference type="GO" id="GO:0016887">
    <property type="term" value="F:ATP hydrolysis activity"/>
    <property type="evidence" value="ECO:0007669"/>
    <property type="project" value="InterPro"/>
</dbReference>
<dbReference type="AlphaFoldDB" id="A0A5C5YEG8"/>
<dbReference type="InterPro" id="IPR027417">
    <property type="entry name" value="P-loop_NTPase"/>
</dbReference>
<protein>
    <submittedName>
        <fullName evidence="4">Putative conjugal transfer protein</fullName>
    </submittedName>
</protein>
<evidence type="ECO:0000313" key="5">
    <source>
        <dbReference type="Proteomes" id="UP000318053"/>
    </source>
</evidence>
<dbReference type="PANTHER" id="PTHR30486">
    <property type="entry name" value="TWITCHING MOTILITY PROTEIN PILT"/>
    <property type="match status" value="1"/>
</dbReference>
<dbReference type="RefSeq" id="WP_246112605.1">
    <property type="nucleotide sequence ID" value="NZ_SJPK01000003.1"/>
</dbReference>
<feature type="region of interest" description="Disordered" evidence="2">
    <location>
        <begin position="470"/>
        <end position="492"/>
    </location>
</feature>
<keyword evidence="5" id="KW-1185">Reference proteome</keyword>
<dbReference type="PANTHER" id="PTHR30486:SF15">
    <property type="entry name" value="TYPE II_IV SECRETION SYSTEM ATPASE"/>
    <property type="match status" value="1"/>
</dbReference>
<dbReference type="Proteomes" id="UP000318053">
    <property type="component" value="Unassembled WGS sequence"/>
</dbReference>
<dbReference type="InterPro" id="IPR050921">
    <property type="entry name" value="T4SS_GSP_E_ATPase"/>
</dbReference>
<dbReference type="SUPFAM" id="SSF52540">
    <property type="entry name" value="P-loop containing nucleoside triphosphate hydrolases"/>
    <property type="match status" value="1"/>
</dbReference>
<comment type="similarity">
    <text evidence="1">Belongs to the GSP E family.</text>
</comment>
<comment type="caution">
    <text evidence="4">The sequence shown here is derived from an EMBL/GenBank/DDBJ whole genome shotgun (WGS) entry which is preliminary data.</text>
</comment>
<sequence>MSHPPDNTTTARELFTRTSLRLPSERVRDESTRQSSKSFAGAPAAMPAAGNASFASVKAAMHTQLLEDLDRRDRITASEDELAELVKEYVVDALATQDWPLNDSERRQLVDDLIEETIGVGPLAPLLADPAVTDILVNGPHTVFVERFGQLEPTAVHFRDDEHLVRIIGRIASRVGRRIDESSPMVDARLPDGSRVNATLPPVTIDGPTLSIRRFGRRRLRSDDLMRLGMFSPAMLQFLRLAIRGRINMIVSGGTGSGKSTFLGALAEAIPDTERIITIEDAAELQLDQRHVVRMETRPPNIEGQGRIVARDLVVNALRMRPDRIIVGEVRAGEALDMMQAMNTGHDGSLTTIHANSPRDAVSRLETMVLMAGIDLPARAIREQAVSAIDIIVQVKRYEDGVRRVQSISELVGMEGETAQLQEIFRFQSTGKANRRIQGNFVATGVVPRVAEHLRENHIDVPMEWFHRPSDTSMVGSDASASVDESDRRRSW</sequence>
<name>A0A5C5YEG8_9BACT</name>
<feature type="domain" description="Bacterial type II secretion system protein E" evidence="3">
    <location>
        <begin position="120"/>
        <end position="393"/>
    </location>
</feature>
<evidence type="ECO:0000256" key="1">
    <source>
        <dbReference type="ARBA" id="ARBA00006611"/>
    </source>
</evidence>
<dbReference type="Gene3D" id="3.30.450.380">
    <property type="match status" value="1"/>
</dbReference>
<dbReference type="Gene3D" id="3.40.50.300">
    <property type="entry name" value="P-loop containing nucleotide triphosphate hydrolases"/>
    <property type="match status" value="1"/>
</dbReference>
<gene>
    <name evidence="4" type="ORF">CA85_17980</name>
</gene>
<evidence type="ECO:0000256" key="2">
    <source>
        <dbReference type="SAM" id="MobiDB-lite"/>
    </source>
</evidence>
<reference evidence="4 5" key="1">
    <citation type="submission" date="2019-02" db="EMBL/GenBank/DDBJ databases">
        <title>Deep-cultivation of Planctomycetes and their phenomic and genomic characterization uncovers novel biology.</title>
        <authorList>
            <person name="Wiegand S."/>
            <person name="Jogler M."/>
            <person name="Boedeker C."/>
            <person name="Pinto D."/>
            <person name="Vollmers J."/>
            <person name="Rivas-Marin E."/>
            <person name="Kohn T."/>
            <person name="Peeters S.H."/>
            <person name="Heuer A."/>
            <person name="Rast P."/>
            <person name="Oberbeckmann S."/>
            <person name="Bunk B."/>
            <person name="Jeske O."/>
            <person name="Meyerdierks A."/>
            <person name="Storesund J.E."/>
            <person name="Kallscheuer N."/>
            <person name="Luecker S."/>
            <person name="Lage O.M."/>
            <person name="Pohl T."/>
            <person name="Merkel B.J."/>
            <person name="Hornburger P."/>
            <person name="Mueller R.-W."/>
            <person name="Bruemmer F."/>
            <person name="Labrenz M."/>
            <person name="Spormann A.M."/>
            <person name="Op Den Camp H."/>
            <person name="Overmann J."/>
            <person name="Amann R."/>
            <person name="Jetten M.S.M."/>
            <person name="Mascher T."/>
            <person name="Medema M.H."/>
            <person name="Devos D.P."/>
            <person name="Kaster A.-K."/>
            <person name="Ovreas L."/>
            <person name="Rohde M."/>
            <person name="Galperin M.Y."/>
            <person name="Jogler C."/>
        </authorList>
    </citation>
    <scope>NUCLEOTIDE SEQUENCE [LARGE SCALE GENOMIC DNA]</scope>
    <source>
        <strain evidence="4 5">CA85</strain>
    </source>
</reference>
<feature type="region of interest" description="Disordered" evidence="2">
    <location>
        <begin position="24"/>
        <end position="45"/>
    </location>
</feature>
<organism evidence="4 5">
    <name type="scientific">Allorhodopirellula solitaria</name>
    <dbReference type="NCBI Taxonomy" id="2527987"/>
    <lineage>
        <taxon>Bacteria</taxon>
        <taxon>Pseudomonadati</taxon>
        <taxon>Planctomycetota</taxon>
        <taxon>Planctomycetia</taxon>
        <taxon>Pirellulales</taxon>
        <taxon>Pirellulaceae</taxon>
        <taxon>Allorhodopirellula</taxon>
    </lineage>
</organism>
<dbReference type="Pfam" id="PF00437">
    <property type="entry name" value="T2SSE"/>
    <property type="match status" value="1"/>
</dbReference>
<accession>A0A5C5YEG8</accession>
<proteinExistence type="inferred from homology"/>